<comment type="caution">
    <text evidence="11">The sequence shown here is derived from an EMBL/GenBank/DDBJ whole genome shotgun (WGS) entry which is preliminary data.</text>
</comment>
<dbReference type="PRINTS" id="PR01270">
    <property type="entry name" value="HDASUPER"/>
</dbReference>
<dbReference type="EC" id="3.5.1.98" evidence="3"/>
<keyword evidence="5" id="KW-0156">Chromatin regulator</keyword>
<protein>
    <recommendedName>
        <fullName evidence="3">histone deacetylase</fullName>
        <ecNumber evidence="3">3.5.1.98</ecNumber>
    </recommendedName>
</protein>
<evidence type="ECO:0000256" key="8">
    <source>
        <dbReference type="PIRSR" id="PIRSR037913-2"/>
    </source>
</evidence>
<dbReference type="STRING" id="888268.A0A1E5W3X6"/>
<feature type="binding site" evidence="8">
    <location>
        <position position="125"/>
    </location>
    <ligand>
        <name>substrate</name>
    </ligand>
</feature>
<dbReference type="PANTHER" id="PTHR10625:SF6">
    <property type="entry name" value="HISTONE DEACETYLASE"/>
    <property type="match status" value="1"/>
</dbReference>
<evidence type="ECO:0000256" key="7">
    <source>
        <dbReference type="PIRSR" id="PIRSR037913-1"/>
    </source>
</evidence>
<keyword evidence="12" id="KW-1185">Reference proteome</keyword>
<dbReference type="InterPro" id="IPR003084">
    <property type="entry name" value="HDAC_I/II"/>
</dbReference>
<evidence type="ECO:0000256" key="1">
    <source>
        <dbReference type="ARBA" id="ARBA00001947"/>
    </source>
</evidence>
<name>A0A1E5W3X6_9POAL</name>
<evidence type="ECO:0000259" key="10">
    <source>
        <dbReference type="Pfam" id="PF00850"/>
    </source>
</evidence>
<dbReference type="Gene3D" id="3.40.800.20">
    <property type="entry name" value="Histone deacetylase domain"/>
    <property type="match status" value="2"/>
</dbReference>
<dbReference type="Pfam" id="PF00850">
    <property type="entry name" value="Hist_deacetyl"/>
    <property type="match status" value="2"/>
</dbReference>
<dbReference type="SUPFAM" id="SSF52768">
    <property type="entry name" value="Arginase/deacetylase"/>
    <property type="match status" value="1"/>
</dbReference>
<keyword evidence="9" id="KW-0479">Metal-binding</keyword>
<feature type="domain" description="Histone deacetylase" evidence="10">
    <location>
        <begin position="39"/>
        <end position="253"/>
    </location>
</feature>
<evidence type="ECO:0000256" key="9">
    <source>
        <dbReference type="PIRSR" id="PIRSR037913-3"/>
    </source>
</evidence>
<dbReference type="GO" id="GO:0005634">
    <property type="term" value="C:nucleus"/>
    <property type="evidence" value="ECO:0007669"/>
    <property type="project" value="TreeGrafter"/>
</dbReference>
<gene>
    <name evidence="11" type="ORF">BAE44_0006882</name>
</gene>
<dbReference type="GO" id="GO:0141221">
    <property type="term" value="F:histone deacetylase activity, hydrolytic mechanism"/>
    <property type="evidence" value="ECO:0007669"/>
    <property type="project" value="UniProtKB-EC"/>
</dbReference>
<dbReference type="EMBL" id="LWDX02022066">
    <property type="protein sequence ID" value="OEL32099.1"/>
    <property type="molecule type" value="Genomic_DNA"/>
</dbReference>
<evidence type="ECO:0000256" key="6">
    <source>
        <dbReference type="ARBA" id="ARBA00048287"/>
    </source>
</evidence>
<evidence type="ECO:0000313" key="11">
    <source>
        <dbReference type="EMBL" id="OEL32099.1"/>
    </source>
</evidence>
<dbReference type="PRINTS" id="PR01271">
    <property type="entry name" value="HISDACETLASE"/>
</dbReference>
<evidence type="ECO:0000256" key="5">
    <source>
        <dbReference type="ARBA" id="ARBA00022853"/>
    </source>
</evidence>
<evidence type="ECO:0000256" key="2">
    <source>
        <dbReference type="ARBA" id="ARBA00006457"/>
    </source>
</evidence>
<dbReference type="GO" id="GO:0046872">
    <property type="term" value="F:metal ion binding"/>
    <property type="evidence" value="ECO:0007669"/>
    <property type="project" value="UniProtKB-KW"/>
</dbReference>
<dbReference type="InterPro" id="IPR023801">
    <property type="entry name" value="His_deacetylse_dom"/>
</dbReference>
<feature type="active site" description="Proton acceptor" evidence="7">
    <location>
        <position position="167"/>
    </location>
</feature>
<feature type="binding site" evidence="9">
    <location>
        <position position="202"/>
    </location>
    <ligand>
        <name>a divalent metal cation</name>
        <dbReference type="ChEBI" id="CHEBI:60240"/>
    </ligand>
</feature>
<comment type="similarity">
    <text evidence="2">Belongs to the histone deacetylase family. HD type 1 subfamily.</text>
</comment>
<feature type="binding site" evidence="8">
    <location>
        <position position="301"/>
    </location>
    <ligand>
        <name>substrate</name>
    </ligand>
</feature>
<dbReference type="Proteomes" id="UP000095767">
    <property type="component" value="Unassembled WGS sequence"/>
</dbReference>
<dbReference type="AlphaFoldDB" id="A0A1E5W3X6"/>
<proteinExistence type="inferred from homology"/>
<evidence type="ECO:0000313" key="12">
    <source>
        <dbReference type="Proteomes" id="UP000095767"/>
    </source>
</evidence>
<feature type="domain" description="Histone deacetylase" evidence="10">
    <location>
        <begin position="257"/>
        <end position="315"/>
    </location>
</feature>
<reference evidence="11 12" key="1">
    <citation type="submission" date="2016-09" db="EMBL/GenBank/DDBJ databases">
        <title>The draft genome of Dichanthelium oligosanthes: A C3 panicoid grass species.</title>
        <authorList>
            <person name="Studer A.J."/>
            <person name="Schnable J.C."/>
            <person name="Brutnell T.P."/>
        </authorList>
    </citation>
    <scope>NUCLEOTIDE SEQUENCE [LARGE SCALE GENOMIC DNA]</scope>
    <source>
        <strain evidence="12">cv. Kellogg 1175</strain>
        <tissue evidence="11">Leaf</tissue>
    </source>
</reference>
<feature type="binding site" evidence="8">
    <location>
        <position position="175"/>
    </location>
    <ligand>
        <name>substrate</name>
    </ligand>
</feature>
<sequence length="448" mass="49927">ETDENSPSQQPRTDGSSSKKRVCYYYDTSISYVDYGKEHPMVPHRVAMTHDLVKSYGLLDDMDLLRLAPATKEDLEVAHSKGYLDPLRRLTPADYKRHAAVRGTAAQHDLGLVRDRHIKGCWINDNPVIEGLWDYCLRYAGGSLAAARALASGGYQIAINWSGGMHHACKGKASGFCYVNDIVVAIRALLARFQRVLYVDIDAHHGDGVESAFLEETRVMTVSFHQHDGKDFFPTTGDVGDVGKGGAMYHTLNPSCCKCGADSLAGDRITGLELTVRGHAKCVRLLRSYDVPLLLLGGGGYTINHVASCWCYETAVAIGKEISDDIPQHGYQRYYQSQGYKLHYYHETHSGNGNGNAKMKKMDTIKEKVMAHLDELSKLMAAPSTRRDEEPPRPVNIDGDALVDRSPRVEDPMERLHRRCGEMDLAEFLTDLGRKQPKRKKVDLELKC</sequence>
<comment type="catalytic activity">
    <reaction evidence="6">
        <text>N(6)-acetyl-L-lysyl-[histone] + H2O = L-lysyl-[histone] + acetate</text>
        <dbReference type="Rhea" id="RHEA:58196"/>
        <dbReference type="Rhea" id="RHEA-COMP:9845"/>
        <dbReference type="Rhea" id="RHEA-COMP:11338"/>
        <dbReference type="ChEBI" id="CHEBI:15377"/>
        <dbReference type="ChEBI" id="CHEBI:29969"/>
        <dbReference type="ChEBI" id="CHEBI:30089"/>
        <dbReference type="ChEBI" id="CHEBI:61930"/>
        <dbReference type="EC" id="3.5.1.98"/>
    </reaction>
</comment>
<feature type="binding site" evidence="9">
    <location>
        <position position="204"/>
    </location>
    <ligand>
        <name>a divalent metal cation</name>
        <dbReference type="ChEBI" id="CHEBI:60240"/>
    </ligand>
</feature>
<dbReference type="InterPro" id="IPR037138">
    <property type="entry name" value="His_deacetylse_dom_sf"/>
</dbReference>
<keyword evidence="4" id="KW-0378">Hydrolase</keyword>
<feature type="non-terminal residue" evidence="11">
    <location>
        <position position="1"/>
    </location>
</feature>
<comment type="cofactor">
    <cofactor evidence="1">
        <name>Zn(2+)</name>
        <dbReference type="ChEBI" id="CHEBI:29105"/>
    </cofactor>
</comment>
<evidence type="ECO:0000256" key="4">
    <source>
        <dbReference type="ARBA" id="ARBA00022801"/>
    </source>
</evidence>
<dbReference type="InterPro" id="IPR000286">
    <property type="entry name" value="HDACs"/>
</dbReference>
<accession>A0A1E5W3X6</accession>
<organism evidence="11 12">
    <name type="scientific">Dichanthelium oligosanthes</name>
    <dbReference type="NCBI Taxonomy" id="888268"/>
    <lineage>
        <taxon>Eukaryota</taxon>
        <taxon>Viridiplantae</taxon>
        <taxon>Streptophyta</taxon>
        <taxon>Embryophyta</taxon>
        <taxon>Tracheophyta</taxon>
        <taxon>Spermatophyta</taxon>
        <taxon>Magnoliopsida</taxon>
        <taxon>Liliopsida</taxon>
        <taxon>Poales</taxon>
        <taxon>Poaceae</taxon>
        <taxon>PACMAD clade</taxon>
        <taxon>Panicoideae</taxon>
        <taxon>Panicodae</taxon>
        <taxon>Paniceae</taxon>
        <taxon>Dichantheliinae</taxon>
        <taxon>Dichanthelium</taxon>
    </lineage>
</organism>
<dbReference type="GO" id="GO:0040029">
    <property type="term" value="P:epigenetic regulation of gene expression"/>
    <property type="evidence" value="ECO:0007669"/>
    <property type="project" value="TreeGrafter"/>
</dbReference>
<dbReference type="PIRSF" id="PIRSF037913">
    <property type="entry name" value="His_deacetylse_1"/>
    <property type="match status" value="1"/>
</dbReference>
<dbReference type="PANTHER" id="PTHR10625">
    <property type="entry name" value="HISTONE DEACETYLASE HDAC1-RELATED"/>
    <property type="match status" value="1"/>
</dbReference>
<dbReference type="OrthoDB" id="679841at2759"/>
<feature type="binding site" evidence="9">
    <location>
        <position position="262"/>
    </location>
    <ligand>
        <name>a divalent metal cation</name>
        <dbReference type="ChEBI" id="CHEBI:60240"/>
    </ligand>
</feature>
<dbReference type="InterPro" id="IPR023696">
    <property type="entry name" value="Ureohydrolase_dom_sf"/>
</dbReference>
<evidence type="ECO:0000256" key="3">
    <source>
        <dbReference type="ARBA" id="ARBA00012111"/>
    </source>
</evidence>